<feature type="region of interest" description="Disordered" evidence="15">
    <location>
        <begin position="1"/>
        <end position="31"/>
    </location>
</feature>
<reference evidence="17 18" key="1">
    <citation type="submission" date="2018-05" db="EMBL/GenBank/DDBJ databases">
        <title>Complete Genome Sequence of Methylobacterium sp. 17Sr1-43.</title>
        <authorList>
            <person name="Srinivasan S."/>
        </authorList>
    </citation>
    <scope>NUCLEOTIDE SEQUENCE [LARGE SCALE GENOMIC DNA]</scope>
    <source>
        <strain evidence="17 18">17Sr1-43</strain>
    </source>
</reference>
<evidence type="ECO:0000259" key="16">
    <source>
        <dbReference type="PROSITE" id="PS51918"/>
    </source>
</evidence>
<dbReference type="RefSeq" id="WP_109951034.1">
    <property type="nucleotide sequence ID" value="NZ_CP029551.1"/>
</dbReference>
<dbReference type="KEGG" id="meti:DK427_09385"/>
<feature type="domain" description="Radical SAM core" evidence="16">
    <location>
        <begin position="141"/>
        <end position="389"/>
    </location>
</feature>
<evidence type="ECO:0000256" key="3">
    <source>
        <dbReference type="ARBA" id="ARBA00022485"/>
    </source>
</evidence>
<dbReference type="InterPro" id="IPR013785">
    <property type="entry name" value="Aldolase_TIM"/>
</dbReference>
<comment type="caution">
    <text evidence="14">Lacks conserved residue(s) required for the propagation of feature annotation.</text>
</comment>
<dbReference type="SUPFAM" id="SSF102114">
    <property type="entry name" value="Radical SAM enzymes"/>
    <property type="match status" value="1"/>
</dbReference>
<feature type="active site" description="S-methylcysteine intermediate" evidence="14">
    <location>
        <position position="392"/>
    </location>
</feature>
<dbReference type="PANTHER" id="PTHR30544:SF5">
    <property type="entry name" value="RADICAL SAM CORE DOMAIN-CONTAINING PROTEIN"/>
    <property type="match status" value="1"/>
</dbReference>
<comment type="cofactor">
    <cofactor evidence="14">
        <name>[4Fe-4S] cluster</name>
        <dbReference type="ChEBI" id="CHEBI:49883"/>
    </cofactor>
    <text evidence="14">Binds 1 [4Fe-4S] cluster. The cluster is coordinated with 3 cysteines and an exchangeable S-adenosyl-L-methionine.</text>
</comment>
<keyword evidence="3 14" id="KW-0004">4Fe-4S</keyword>
<dbReference type="GO" id="GO:0051539">
    <property type="term" value="F:4 iron, 4 sulfur cluster binding"/>
    <property type="evidence" value="ECO:0007669"/>
    <property type="project" value="UniProtKB-UniRule"/>
</dbReference>
<comment type="similarity">
    <text evidence="2 14">Belongs to the radical SAM superfamily. RlmN family.</text>
</comment>
<name>A0A2U8VRM4_9HYPH</name>
<sequence length="427" mass="46836">MATASFDTARRAASAVSPIEKSPDFRPEGLPGRPVSLVGLTRAELKEKLLAIGVAERESRMRAGQIWHWVNFRGATDFDAMTNVGKGLKAELARAYTLDRPEVVNQQVSRDGTRKWLLRMAPTGKHDHNRGAEIECVYIPGPDRGTLCVSSQVGCTLTCSFCHTGTQRLVRNLSAAEIVSQLVVARDQLGDWPGQIPGKDAASEASRLVTNIVFMGMGEPLYNLDNVLDALGVMSDQEGLGLSRRRITVSTSGVVPQIERLGAEGNAMLAISLHAVRDDLRDELVPLNRKYPIAELLKACRDYPGLSNARRITFEYVMLKGVNDSDADARELVRLLKGIPAKINLIPFNPWPGSAYECSDWDRIERFSDIVFNAGYASPVRTPRGRDILAACGQLKSETEKLRARARMLMEDGLGAEGFYAAPEAND</sequence>
<dbReference type="NCBIfam" id="TIGR00048">
    <property type="entry name" value="rRNA_mod_RlmN"/>
    <property type="match status" value="1"/>
</dbReference>
<dbReference type="AlphaFoldDB" id="A0A2U8VRM4"/>
<proteinExistence type="inferred from homology"/>
<keyword evidence="6 14" id="KW-0489">Methyltransferase</keyword>
<dbReference type="Proteomes" id="UP000246058">
    <property type="component" value="Chromosome"/>
</dbReference>
<evidence type="ECO:0000256" key="12">
    <source>
        <dbReference type="ARBA" id="ARBA00023014"/>
    </source>
</evidence>
<dbReference type="CDD" id="cd01335">
    <property type="entry name" value="Radical_SAM"/>
    <property type="match status" value="1"/>
</dbReference>
<evidence type="ECO:0000256" key="1">
    <source>
        <dbReference type="ARBA" id="ARBA00004496"/>
    </source>
</evidence>
<evidence type="ECO:0000256" key="5">
    <source>
        <dbReference type="ARBA" id="ARBA00022552"/>
    </source>
</evidence>
<evidence type="ECO:0000256" key="13">
    <source>
        <dbReference type="ARBA" id="ARBA00023157"/>
    </source>
</evidence>
<comment type="catalytic activity">
    <reaction evidence="14">
        <text>adenosine(2503) in 23S rRNA + 2 reduced [2Fe-2S]-[ferredoxin] + 2 S-adenosyl-L-methionine = 2-methyladenosine(2503) in 23S rRNA + 5'-deoxyadenosine + L-methionine + 2 oxidized [2Fe-2S]-[ferredoxin] + S-adenosyl-L-homocysteine</text>
        <dbReference type="Rhea" id="RHEA:42916"/>
        <dbReference type="Rhea" id="RHEA-COMP:10000"/>
        <dbReference type="Rhea" id="RHEA-COMP:10001"/>
        <dbReference type="Rhea" id="RHEA-COMP:10152"/>
        <dbReference type="Rhea" id="RHEA-COMP:10282"/>
        <dbReference type="ChEBI" id="CHEBI:17319"/>
        <dbReference type="ChEBI" id="CHEBI:33737"/>
        <dbReference type="ChEBI" id="CHEBI:33738"/>
        <dbReference type="ChEBI" id="CHEBI:57844"/>
        <dbReference type="ChEBI" id="CHEBI:57856"/>
        <dbReference type="ChEBI" id="CHEBI:59789"/>
        <dbReference type="ChEBI" id="CHEBI:74411"/>
        <dbReference type="ChEBI" id="CHEBI:74497"/>
        <dbReference type="EC" id="2.1.1.192"/>
    </reaction>
</comment>
<comment type="miscellaneous">
    <text evidence="14">Reaction proceeds by a ping-pong mechanism involving intermediate methylation of a conserved cysteine residue.</text>
</comment>
<keyword evidence="9 14" id="KW-0819">tRNA processing</keyword>
<dbReference type="GO" id="GO:0070040">
    <property type="term" value="F:rRNA (adenine(2503)-C2-)-methyltransferase activity"/>
    <property type="evidence" value="ECO:0007669"/>
    <property type="project" value="UniProtKB-UniRule"/>
</dbReference>
<evidence type="ECO:0000313" key="18">
    <source>
        <dbReference type="Proteomes" id="UP000246058"/>
    </source>
</evidence>
<dbReference type="GO" id="GO:0019843">
    <property type="term" value="F:rRNA binding"/>
    <property type="evidence" value="ECO:0007669"/>
    <property type="project" value="UniProtKB-UniRule"/>
</dbReference>
<gene>
    <name evidence="14 17" type="primary">rlmN</name>
    <name evidence="17" type="ORF">DK427_09385</name>
</gene>
<dbReference type="HAMAP" id="MF_01849">
    <property type="entry name" value="RNA_methyltr_RlmN"/>
    <property type="match status" value="1"/>
</dbReference>
<dbReference type="PANTHER" id="PTHR30544">
    <property type="entry name" value="23S RRNA METHYLTRANSFERASE"/>
    <property type="match status" value="1"/>
</dbReference>
<keyword evidence="4 14" id="KW-0963">Cytoplasm</keyword>
<dbReference type="Gene3D" id="3.20.20.70">
    <property type="entry name" value="Aldolase class I"/>
    <property type="match status" value="1"/>
</dbReference>
<evidence type="ECO:0000256" key="8">
    <source>
        <dbReference type="ARBA" id="ARBA00022691"/>
    </source>
</evidence>
<keyword evidence="13 14" id="KW-1015">Disulfide bond</keyword>
<protein>
    <recommendedName>
        <fullName evidence="14">Dual-specificity RNA methyltransferase RlmN</fullName>
        <ecNumber evidence="14">2.1.1.192</ecNumber>
    </recommendedName>
    <alternativeName>
        <fullName evidence="14">23S rRNA (adenine(2503)-C(2))-methyltransferase</fullName>
    </alternativeName>
    <alternativeName>
        <fullName evidence="14">23S rRNA m2A2503 methyltransferase</fullName>
    </alternativeName>
    <alternativeName>
        <fullName evidence="14">Ribosomal RNA large subunit methyltransferase N</fullName>
    </alternativeName>
    <alternativeName>
        <fullName evidence="14">tRNA (adenine(37)-C(2))-methyltransferase</fullName>
    </alternativeName>
    <alternativeName>
        <fullName evidence="14">tRNA m2A37 methyltransferase</fullName>
    </alternativeName>
</protein>
<dbReference type="SFLD" id="SFLDF00275">
    <property type="entry name" value="adenosine_C2_methyltransferase"/>
    <property type="match status" value="1"/>
</dbReference>
<keyword evidence="7 14" id="KW-0808">Transferase</keyword>
<dbReference type="Pfam" id="PF21016">
    <property type="entry name" value="RlmN_N"/>
    <property type="match status" value="1"/>
</dbReference>
<dbReference type="PIRSF" id="PIRSF006004">
    <property type="entry name" value="CHP00048"/>
    <property type="match status" value="1"/>
</dbReference>
<keyword evidence="5 14" id="KW-0698">rRNA processing</keyword>
<evidence type="ECO:0000256" key="6">
    <source>
        <dbReference type="ARBA" id="ARBA00022603"/>
    </source>
</evidence>
<dbReference type="Pfam" id="PF04055">
    <property type="entry name" value="Radical_SAM"/>
    <property type="match status" value="1"/>
</dbReference>
<comment type="function">
    <text evidence="14">Specifically methylates position 2 of adenine 2503 in 23S rRNA and position 2 of adenine 37 in tRNAs. m2A2503 modification seems to play a crucial role in the proofreading step occurring at the peptidyl transferase center and thus would serve to optimize ribosomal fidelity.</text>
</comment>
<dbReference type="Gene3D" id="1.10.150.530">
    <property type="match status" value="1"/>
</dbReference>
<dbReference type="EMBL" id="CP029551">
    <property type="protein sequence ID" value="AWN35922.1"/>
    <property type="molecule type" value="Genomic_DNA"/>
</dbReference>
<dbReference type="GO" id="GO:0005737">
    <property type="term" value="C:cytoplasm"/>
    <property type="evidence" value="ECO:0007669"/>
    <property type="project" value="UniProtKB-SubCell"/>
</dbReference>
<feature type="binding site" evidence="14">
    <location>
        <position position="155"/>
    </location>
    <ligand>
        <name>[4Fe-4S] cluster</name>
        <dbReference type="ChEBI" id="CHEBI:49883"/>
        <note>4Fe-4S-S-AdoMet</note>
    </ligand>
</feature>
<dbReference type="GO" id="GO:0002935">
    <property type="term" value="F:tRNA (adenine(37)-C2)-methyltransferase activity"/>
    <property type="evidence" value="ECO:0007669"/>
    <property type="project" value="UniProtKB-UniRule"/>
</dbReference>
<dbReference type="GO" id="GO:0070475">
    <property type="term" value="P:rRNA base methylation"/>
    <property type="evidence" value="ECO:0007669"/>
    <property type="project" value="UniProtKB-UniRule"/>
</dbReference>
<dbReference type="OrthoDB" id="9793973at2"/>
<dbReference type="SFLD" id="SFLDS00029">
    <property type="entry name" value="Radical_SAM"/>
    <property type="match status" value="1"/>
</dbReference>
<dbReference type="GO" id="GO:0000049">
    <property type="term" value="F:tRNA binding"/>
    <property type="evidence" value="ECO:0007669"/>
    <property type="project" value="UniProtKB-UniRule"/>
</dbReference>
<feature type="binding site" evidence="14">
    <location>
        <position position="159"/>
    </location>
    <ligand>
        <name>[4Fe-4S] cluster</name>
        <dbReference type="ChEBI" id="CHEBI:49883"/>
        <note>4Fe-4S-S-AdoMet</note>
    </ligand>
</feature>
<feature type="active site" description="Proton acceptor" evidence="14">
    <location>
        <position position="135"/>
    </location>
</feature>
<dbReference type="InterPro" id="IPR007197">
    <property type="entry name" value="rSAM"/>
</dbReference>
<evidence type="ECO:0000256" key="11">
    <source>
        <dbReference type="ARBA" id="ARBA00023004"/>
    </source>
</evidence>
<evidence type="ECO:0000256" key="7">
    <source>
        <dbReference type="ARBA" id="ARBA00022679"/>
    </source>
</evidence>
<evidence type="ECO:0000256" key="9">
    <source>
        <dbReference type="ARBA" id="ARBA00022694"/>
    </source>
</evidence>
<dbReference type="FunFam" id="3.20.20.70:FF:000008">
    <property type="entry name" value="Dual-specificity RNA methyltransferase RlmN"/>
    <property type="match status" value="1"/>
</dbReference>
<feature type="binding site" evidence="14">
    <location>
        <position position="349"/>
    </location>
    <ligand>
        <name>S-adenosyl-L-methionine</name>
        <dbReference type="ChEBI" id="CHEBI:59789"/>
    </ligand>
</feature>
<comment type="subcellular location">
    <subcellularLocation>
        <location evidence="1 14">Cytoplasm</location>
    </subcellularLocation>
</comment>
<dbReference type="InterPro" id="IPR058240">
    <property type="entry name" value="rSAM_sf"/>
</dbReference>
<keyword evidence="8 14" id="KW-0949">S-adenosyl-L-methionine</keyword>
<keyword evidence="18" id="KW-1185">Reference proteome</keyword>
<accession>A0A2U8VRM4</accession>
<dbReference type="InterPro" id="IPR048641">
    <property type="entry name" value="RlmN_N"/>
</dbReference>
<feature type="binding site" evidence="14">
    <location>
        <position position="250"/>
    </location>
    <ligand>
        <name>S-adenosyl-L-methionine</name>
        <dbReference type="ChEBI" id="CHEBI:59789"/>
    </ligand>
</feature>
<feature type="binding site" evidence="14">
    <location>
        <begin position="218"/>
        <end position="219"/>
    </location>
    <ligand>
        <name>S-adenosyl-L-methionine</name>
        <dbReference type="ChEBI" id="CHEBI:59789"/>
    </ligand>
</feature>
<dbReference type="InterPro" id="IPR004383">
    <property type="entry name" value="rRNA_lsu_MTrfase_RlmN/Cfr"/>
</dbReference>
<feature type="binding site" evidence="14">
    <location>
        <begin position="272"/>
        <end position="274"/>
    </location>
    <ligand>
        <name>S-adenosyl-L-methionine</name>
        <dbReference type="ChEBI" id="CHEBI:59789"/>
    </ligand>
</feature>
<evidence type="ECO:0000256" key="10">
    <source>
        <dbReference type="ARBA" id="ARBA00022723"/>
    </source>
</evidence>
<evidence type="ECO:0000256" key="14">
    <source>
        <dbReference type="HAMAP-Rule" id="MF_01849"/>
    </source>
</evidence>
<feature type="binding site" evidence="14">
    <location>
        <position position="162"/>
    </location>
    <ligand>
        <name>[4Fe-4S] cluster</name>
        <dbReference type="ChEBI" id="CHEBI:49883"/>
        <note>4Fe-4S-S-AdoMet</note>
    </ligand>
</feature>
<keyword evidence="12 14" id="KW-0411">Iron-sulfur</keyword>
<dbReference type="InterPro" id="IPR027492">
    <property type="entry name" value="RNA_MTrfase_RlmN"/>
</dbReference>
<dbReference type="PROSITE" id="PS51918">
    <property type="entry name" value="RADICAL_SAM"/>
    <property type="match status" value="1"/>
</dbReference>
<dbReference type="SFLD" id="SFLDG01062">
    <property type="entry name" value="methyltransferase_(Class_A)"/>
    <property type="match status" value="1"/>
</dbReference>
<organism evidence="17 18">
    <name type="scientific">Methylobacterium radiodurans</name>
    <dbReference type="NCBI Taxonomy" id="2202828"/>
    <lineage>
        <taxon>Bacteria</taxon>
        <taxon>Pseudomonadati</taxon>
        <taxon>Pseudomonadota</taxon>
        <taxon>Alphaproteobacteria</taxon>
        <taxon>Hyphomicrobiales</taxon>
        <taxon>Methylobacteriaceae</taxon>
        <taxon>Methylobacterium</taxon>
    </lineage>
</organism>
<comment type="catalytic activity">
    <reaction evidence="14">
        <text>adenosine(37) in tRNA + 2 reduced [2Fe-2S]-[ferredoxin] + 2 S-adenosyl-L-methionine = 2-methyladenosine(37) in tRNA + 5'-deoxyadenosine + L-methionine + 2 oxidized [2Fe-2S]-[ferredoxin] + S-adenosyl-L-homocysteine</text>
        <dbReference type="Rhea" id="RHEA:43332"/>
        <dbReference type="Rhea" id="RHEA-COMP:10000"/>
        <dbReference type="Rhea" id="RHEA-COMP:10001"/>
        <dbReference type="Rhea" id="RHEA-COMP:10162"/>
        <dbReference type="Rhea" id="RHEA-COMP:10485"/>
        <dbReference type="ChEBI" id="CHEBI:17319"/>
        <dbReference type="ChEBI" id="CHEBI:33737"/>
        <dbReference type="ChEBI" id="CHEBI:33738"/>
        <dbReference type="ChEBI" id="CHEBI:57844"/>
        <dbReference type="ChEBI" id="CHEBI:57856"/>
        <dbReference type="ChEBI" id="CHEBI:59789"/>
        <dbReference type="ChEBI" id="CHEBI:74411"/>
        <dbReference type="ChEBI" id="CHEBI:74497"/>
        <dbReference type="EC" id="2.1.1.192"/>
    </reaction>
</comment>
<evidence type="ECO:0000256" key="4">
    <source>
        <dbReference type="ARBA" id="ARBA00022490"/>
    </source>
</evidence>
<keyword evidence="10 14" id="KW-0479">Metal-binding</keyword>
<dbReference type="EC" id="2.1.1.192" evidence="14"/>
<keyword evidence="11 14" id="KW-0408">Iron</keyword>
<evidence type="ECO:0000256" key="15">
    <source>
        <dbReference type="SAM" id="MobiDB-lite"/>
    </source>
</evidence>
<dbReference type="GO" id="GO:0046872">
    <property type="term" value="F:metal ion binding"/>
    <property type="evidence" value="ECO:0007669"/>
    <property type="project" value="UniProtKB-KW"/>
</dbReference>
<evidence type="ECO:0000256" key="2">
    <source>
        <dbReference type="ARBA" id="ARBA00007544"/>
    </source>
</evidence>
<dbReference type="GO" id="GO:0030488">
    <property type="term" value="P:tRNA methylation"/>
    <property type="evidence" value="ECO:0007669"/>
    <property type="project" value="UniProtKB-UniRule"/>
</dbReference>
<evidence type="ECO:0000313" key="17">
    <source>
        <dbReference type="EMBL" id="AWN35922.1"/>
    </source>
</evidence>
<dbReference type="InterPro" id="IPR040072">
    <property type="entry name" value="Methyltransferase_A"/>
</dbReference>